<dbReference type="Pfam" id="PF00936">
    <property type="entry name" value="BMC"/>
    <property type="match status" value="1"/>
</dbReference>
<sequence>MSESIGTIETKGFVGSVEASDAMAKAAGVEIVKQVQIGAGFLTVIVKGDVGSVKAAVEAGAEAASRVGELVSSNIIARPHGDLLKQFDF</sequence>
<dbReference type="SUPFAM" id="SSF143414">
    <property type="entry name" value="CcmK-like"/>
    <property type="match status" value="1"/>
</dbReference>
<evidence type="ECO:0000313" key="6">
    <source>
        <dbReference type="Proteomes" id="UP000617628"/>
    </source>
</evidence>
<comment type="similarity">
    <text evidence="3">Belongs to the bacterial microcompartments protein family.</text>
</comment>
<name>A0A934RV32_9BACT</name>
<dbReference type="InterPro" id="IPR050575">
    <property type="entry name" value="BMC_shell"/>
</dbReference>
<dbReference type="CDD" id="cd07045">
    <property type="entry name" value="BMC_CcmK_like"/>
    <property type="match status" value="1"/>
</dbReference>
<dbReference type="AlphaFoldDB" id="A0A934RV32"/>
<keyword evidence="2" id="KW-1283">Bacterial microcompartment</keyword>
<comment type="caution">
    <text evidence="5">The sequence shown here is derived from an EMBL/GenBank/DDBJ whole genome shotgun (WGS) entry which is preliminary data.</text>
</comment>
<dbReference type="InterPro" id="IPR037233">
    <property type="entry name" value="CcmK-like_sf"/>
</dbReference>
<evidence type="ECO:0000313" key="5">
    <source>
        <dbReference type="EMBL" id="MBK1875371.1"/>
    </source>
</evidence>
<dbReference type="RefSeq" id="WP_200353585.1">
    <property type="nucleotide sequence ID" value="NZ_JAENIL010000001.1"/>
</dbReference>
<dbReference type="InterPro" id="IPR044872">
    <property type="entry name" value="CcmK/CsoS1_BMC"/>
</dbReference>
<dbReference type="PANTHER" id="PTHR33941:SF11">
    <property type="entry name" value="BACTERIAL MICROCOMPARTMENT SHELL PROTEIN PDUJ"/>
    <property type="match status" value="1"/>
</dbReference>
<reference evidence="5" key="1">
    <citation type="submission" date="2021-01" db="EMBL/GenBank/DDBJ databases">
        <title>Modified the classification status of verrucomicrobia.</title>
        <authorList>
            <person name="Feng X."/>
        </authorList>
    </citation>
    <scope>NUCLEOTIDE SEQUENCE</scope>
    <source>
        <strain evidence="5">KCTC 13126</strain>
    </source>
</reference>
<evidence type="ECO:0000259" key="4">
    <source>
        <dbReference type="PROSITE" id="PS51930"/>
    </source>
</evidence>
<accession>A0A934RV32</accession>
<dbReference type="EMBL" id="JAENIL010000001">
    <property type="protein sequence ID" value="MBK1875371.1"/>
    <property type="molecule type" value="Genomic_DNA"/>
</dbReference>
<dbReference type="PANTHER" id="PTHR33941">
    <property type="entry name" value="PROPANEDIOL UTILIZATION PROTEIN PDUA"/>
    <property type="match status" value="1"/>
</dbReference>
<proteinExistence type="inferred from homology"/>
<dbReference type="SMART" id="SM00877">
    <property type="entry name" value="BMC"/>
    <property type="match status" value="1"/>
</dbReference>
<evidence type="ECO:0000256" key="3">
    <source>
        <dbReference type="PROSITE-ProRule" id="PRU01278"/>
    </source>
</evidence>
<evidence type="ECO:0000256" key="2">
    <source>
        <dbReference type="ARBA" id="ARBA00024446"/>
    </source>
</evidence>
<feature type="domain" description="BMC" evidence="4">
    <location>
        <begin position="4"/>
        <end position="88"/>
    </location>
</feature>
<protein>
    <submittedName>
        <fullName evidence="5">BMC domain-containing protein</fullName>
    </submittedName>
</protein>
<comment type="subcellular location">
    <subcellularLocation>
        <location evidence="1">Bacterial microcompartment</location>
    </subcellularLocation>
</comment>
<evidence type="ECO:0000256" key="1">
    <source>
        <dbReference type="ARBA" id="ARBA00024322"/>
    </source>
</evidence>
<dbReference type="GO" id="GO:0031469">
    <property type="term" value="C:bacterial microcompartment"/>
    <property type="evidence" value="ECO:0007669"/>
    <property type="project" value="UniProtKB-SubCell"/>
</dbReference>
<dbReference type="InterPro" id="IPR000249">
    <property type="entry name" value="BMC_dom"/>
</dbReference>
<dbReference type="Proteomes" id="UP000617628">
    <property type="component" value="Unassembled WGS sequence"/>
</dbReference>
<keyword evidence="6" id="KW-1185">Reference proteome</keyword>
<dbReference type="Gene3D" id="3.30.70.1710">
    <property type="match status" value="1"/>
</dbReference>
<gene>
    <name evidence="5" type="ORF">JIN87_00755</name>
</gene>
<organism evidence="5 6">
    <name type="scientific">Pelagicoccus mobilis</name>
    <dbReference type="NCBI Taxonomy" id="415221"/>
    <lineage>
        <taxon>Bacteria</taxon>
        <taxon>Pseudomonadati</taxon>
        <taxon>Verrucomicrobiota</taxon>
        <taxon>Opitutia</taxon>
        <taxon>Puniceicoccales</taxon>
        <taxon>Pelagicoccaceae</taxon>
        <taxon>Pelagicoccus</taxon>
    </lineage>
</organism>
<dbReference type="PROSITE" id="PS51930">
    <property type="entry name" value="BMC_2"/>
    <property type="match status" value="1"/>
</dbReference>